<evidence type="ECO:0000259" key="6">
    <source>
        <dbReference type="Pfam" id="PF04932"/>
    </source>
</evidence>
<dbReference type="RefSeq" id="WP_304996282.1">
    <property type="nucleotide sequence ID" value="NZ_CP101717.1"/>
</dbReference>
<sequence>MYDQLRIAVALTVTLVGYASLILHPPRWGAIGVAVITLSLALLSVVVFGYASQFNILEFSLALLLLGAILLLVPLVRNHLAIQTLSLLLSLFALSLFIAAFFAWLPFCVFESRCRSLQSSYVGFENKRLVNDVQNLLVPVLLGVWLVAKRALLRSTALAAFGGMLWLGFLLDSRGLFIALIVVGAAACIAERPSLRQVIPPVLVSLFAFLVWWSVQAIAALSSQTAMASIRTGDSGRLELWAYSIERIMAAPIAGYGPGAFAAEGNFVSSPHNILLSVGYDYGVLIALLVVAGMAALFWSILTVRRPPLAASVAWGLLVLMIASLVSSPHITPLGQLFYVIAVAVTLATDNRLVFWWQSRFDGAVTKNQLARYFGVVLWGAVCVLVAMSMFATFPQTYDEPKRFKPRIWLDGEYAPALIELGRLESQLSLRKRIE</sequence>
<feature type="transmembrane region" description="Helical" evidence="5">
    <location>
        <begin position="7"/>
        <end position="24"/>
    </location>
</feature>
<evidence type="ECO:0000256" key="4">
    <source>
        <dbReference type="ARBA" id="ARBA00023136"/>
    </source>
</evidence>
<keyword evidence="2 5" id="KW-0812">Transmembrane</keyword>
<feature type="transmembrane region" description="Helical" evidence="5">
    <location>
        <begin position="30"/>
        <end position="50"/>
    </location>
</feature>
<keyword evidence="4 5" id="KW-0472">Membrane</keyword>
<dbReference type="PANTHER" id="PTHR37422:SF13">
    <property type="entry name" value="LIPOPOLYSACCHARIDE BIOSYNTHESIS PROTEIN PA4999-RELATED"/>
    <property type="match status" value="1"/>
</dbReference>
<feature type="transmembrane region" description="Helical" evidence="5">
    <location>
        <begin position="337"/>
        <end position="358"/>
    </location>
</feature>
<evidence type="ECO:0000256" key="1">
    <source>
        <dbReference type="ARBA" id="ARBA00004141"/>
    </source>
</evidence>
<keyword evidence="3 5" id="KW-1133">Transmembrane helix</keyword>
<comment type="subcellular location">
    <subcellularLocation>
        <location evidence="1">Membrane</location>
        <topology evidence="1">Multi-pass membrane protein</topology>
    </subcellularLocation>
</comment>
<feature type="transmembrane region" description="Helical" evidence="5">
    <location>
        <begin position="88"/>
        <end position="110"/>
    </location>
</feature>
<name>A0AB38YI02_9GAMM</name>
<dbReference type="EMBL" id="CP101717">
    <property type="protein sequence ID" value="WLD58991.1"/>
    <property type="molecule type" value="Genomic_DNA"/>
</dbReference>
<proteinExistence type="predicted"/>
<dbReference type="InterPro" id="IPR051533">
    <property type="entry name" value="WaaL-like"/>
</dbReference>
<evidence type="ECO:0000256" key="5">
    <source>
        <dbReference type="SAM" id="Phobius"/>
    </source>
</evidence>
<evidence type="ECO:0000256" key="2">
    <source>
        <dbReference type="ARBA" id="ARBA00022692"/>
    </source>
</evidence>
<dbReference type="Pfam" id="PF04932">
    <property type="entry name" value="Wzy_C"/>
    <property type="match status" value="1"/>
</dbReference>
<feature type="transmembrane region" description="Helical" evidence="5">
    <location>
        <begin position="202"/>
        <end position="221"/>
    </location>
</feature>
<keyword evidence="7" id="KW-0436">Ligase</keyword>
<feature type="transmembrane region" description="Helical" evidence="5">
    <location>
        <begin position="282"/>
        <end position="302"/>
    </location>
</feature>
<feature type="transmembrane region" description="Helical" evidence="5">
    <location>
        <begin position="370"/>
        <end position="394"/>
    </location>
</feature>
<evidence type="ECO:0000256" key="3">
    <source>
        <dbReference type="ARBA" id="ARBA00022989"/>
    </source>
</evidence>
<gene>
    <name evidence="7" type="ORF">NFC81_04190</name>
</gene>
<evidence type="ECO:0000313" key="7">
    <source>
        <dbReference type="EMBL" id="WLD58991.1"/>
    </source>
</evidence>
<dbReference type="AlphaFoldDB" id="A0AB38YI02"/>
<dbReference type="PANTHER" id="PTHR37422">
    <property type="entry name" value="TEICHURONIC ACID BIOSYNTHESIS PROTEIN TUAE"/>
    <property type="match status" value="1"/>
</dbReference>
<organism evidence="7">
    <name type="scientific">Salinispirillum sp. LH 10-3-1</name>
    <dbReference type="NCBI Taxonomy" id="2952525"/>
    <lineage>
        <taxon>Bacteria</taxon>
        <taxon>Pseudomonadati</taxon>
        <taxon>Pseudomonadota</taxon>
        <taxon>Gammaproteobacteria</taxon>
        <taxon>Oceanospirillales</taxon>
        <taxon>Saccharospirillaceae</taxon>
        <taxon>Salinispirillum</taxon>
    </lineage>
</organism>
<reference evidence="7" key="1">
    <citation type="submission" date="2022-07" db="EMBL/GenBank/DDBJ databases">
        <title>Complete genome sequence of Salinispirillum sp. LH10-3-1 capable of multiple carbohydrate inversion isolated from a soda lake.</title>
        <authorList>
            <person name="Liu J."/>
            <person name="Zhai Y."/>
            <person name="Zhang H."/>
            <person name="Yang H."/>
            <person name="Qu J."/>
            <person name="Li J."/>
        </authorList>
    </citation>
    <scope>NUCLEOTIDE SEQUENCE</scope>
    <source>
        <strain evidence="7">LH 10-3-1</strain>
    </source>
</reference>
<protein>
    <submittedName>
        <fullName evidence="7">O-antigen ligase family protein</fullName>
    </submittedName>
</protein>
<feature type="transmembrane region" description="Helical" evidence="5">
    <location>
        <begin position="57"/>
        <end position="76"/>
    </location>
</feature>
<feature type="transmembrane region" description="Helical" evidence="5">
    <location>
        <begin position="309"/>
        <end position="331"/>
    </location>
</feature>
<feature type="domain" description="O-antigen ligase-related" evidence="6">
    <location>
        <begin position="161"/>
        <end position="290"/>
    </location>
</feature>
<dbReference type="InterPro" id="IPR007016">
    <property type="entry name" value="O-antigen_ligase-rel_domated"/>
</dbReference>
<dbReference type="GO" id="GO:0016874">
    <property type="term" value="F:ligase activity"/>
    <property type="evidence" value="ECO:0007669"/>
    <property type="project" value="UniProtKB-KW"/>
</dbReference>
<accession>A0AB38YI02</accession>
<dbReference type="GO" id="GO:0016020">
    <property type="term" value="C:membrane"/>
    <property type="evidence" value="ECO:0007669"/>
    <property type="project" value="UniProtKB-SubCell"/>
</dbReference>